<organism evidence="2 3">
    <name type="scientific">Albimonas pacifica</name>
    <dbReference type="NCBI Taxonomy" id="1114924"/>
    <lineage>
        <taxon>Bacteria</taxon>
        <taxon>Pseudomonadati</taxon>
        <taxon>Pseudomonadota</taxon>
        <taxon>Alphaproteobacteria</taxon>
        <taxon>Rhodobacterales</taxon>
        <taxon>Paracoccaceae</taxon>
        <taxon>Albimonas</taxon>
    </lineage>
</organism>
<evidence type="ECO:0000256" key="1">
    <source>
        <dbReference type="SAM" id="MobiDB-lite"/>
    </source>
</evidence>
<dbReference type="AlphaFoldDB" id="A0A1I3P1C6"/>
<proteinExistence type="predicted"/>
<feature type="region of interest" description="Disordered" evidence="1">
    <location>
        <begin position="1"/>
        <end position="28"/>
    </location>
</feature>
<dbReference type="EMBL" id="FOQH01000015">
    <property type="protein sequence ID" value="SFJ14836.1"/>
    <property type="molecule type" value="Genomic_DNA"/>
</dbReference>
<protein>
    <submittedName>
        <fullName evidence="2">Uncharacterized protein</fullName>
    </submittedName>
</protein>
<evidence type="ECO:0000313" key="2">
    <source>
        <dbReference type="EMBL" id="SFJ14836.1"/>
    </source>
</evidence>
<feature type="compositionally biased region" description="Basic and acidic residues" evidence="1">
    <location>
        <begin position="42"/>
        <end position="60"/>
    </location>
</feature>
<keyword evidence="3" id="KW-1185">Reference proteome</keyword>
<feature type="compositionally biased region" description="Basic and acidic residues" evidence="1">
    <location>
        <begin position="87"/>
        <end position="106"/>
    </location>
</feature>
<name>A0A1I3P1C6_9RHOB</name>
<accession>A0A1I3P1C6</accession>
<dbReference type="STRING" id="1114924.SAMN05216258_1159"/>
<evidence type="ECO:0000313" key="3">
    <source>
        <dbReference type="Proteomes" id="UP000199377"/>
    </source>
</evidence>
<gene>
    <name evidence="2" type="ORF">SAMN05216258_1159</name>
</gene>
<reference evidence="2 3" key="1">
    <citation type="submission" date="2016-10" db="EMBL/GenBank/DDBJ databases">
        <authorList>
            <person name="de Groot N.N."/>
        </authorList>
    </citation>
    <scope>NUCLEOTIDE SEQUENCE [LARGE SCALE GENOMIC DNA]</scope>
    <source>
        <strain evidence="2 3">CGMCC 1.11030</strain>
    </source>
</reference>
<feature type="region of interest" description="Disordered" evidence="1">
    <location>
        <begin position="42"/>
        <end position="106"/>
    </location>
</feature>
<sequence>MSETNERLRNDEVRSFAAERRHELPARDLPFHADIGQARAAFDRARAAATGRRAEARDPDDGAGQELRRPAFGLPDPHPSFAPPNRRRGDEPKWPGEDETGRTFNDDARAKFLRSRAATREVELRSRWEFDRIR</sequence>
<dbReference type="Proteomes" id="UP000199377">
    <property type="component" value="Unassembled WGS sequence"/>
</dbReference>
<dbReference type="RefSeq" id="WP_092865333.1">
    <property type="nucleotide sequence ID" value="NZ_FOQH01000015.1"/>
</dbReference>